<gene>
    <name evidence="3" type="ORF">KBB96_04690</name>
</gene>
<evidence type="ECO:0000256" key="2">
    <source>
        <dbReference type="SAM" id="SignalP"/>
    </source>
</evidence>
<keyword evidence="2" id="KW-0732">Signal</keyword>
<sequence length="148" mass="15641">MKHILILTGLMAGLFAAPLHAHGSAGKAGPNGGRVLKNVEPHAEFLVTPDKKVRITFLDAEGKATVQEGAQITVTSGDRSSPTKLTFTKDGNSYISDKPLPEGKNVPVVIQIKATADGKSVTEKFGANLAECSECKHPEYACTCDHAE</sequence>
<dbReference type="RefSeq" id="WP_211632871.1">
    <property type="nucleotide sequence ID" value="NZ_CP073100.1"/>
</dbReference>
<dbReference type="EMBL" id="CP073100">
    <property type="protein sequence ID" value="QUE52190.1"/>
    <property type="molecule type" value="Genomic_DNA"/>
</dbReference>
<keyword evidence="4" id="KW-1185">Reference proteome</keyword>
<accession>A0A975J1A8</accession>
<name>A0A975J1A8_9BACT</name>
<feature type="signal peptide" evidence="2">
    <location>
        <begin position="1"/>
        <end position="21"/>
    </location>
</feature>
<reference evidence="3" key="1">
    <citation type="submission" date="2021-04" db="EMBL/GenBank/DDBJ databases">
        <title>Luteolibacter sp. 32A isolated from the skin of an Anderson's salamander (Ambystoma andersonii).</title>
        <authorList>
            <person name="Spergser J."/>
            <person name="Busse H.-J."/>
        </authorList>
    </citation>
    <scope>NUCLEOTIDE SEQUENCE</scope>
    <source>
        <strain evidence="3">32A</strain>
    </source>
</reference>
<feature type="region of interest" description="Disordered" evidence="1">
    <location>
        <begin position="74"/>
        <end position="99"/>
    </location>
</feature>
<proteinExistence type="predicted"/>
<feature type="chain" id="PRO_5037447248" description="DUF4198 domain-containing protein" evidence="2">
    <location>
        <begin position="22"/>
        <end position="148"/>
    </location>
</feature>
<evidence type="ECO:0000256" key="1">
    <source>
        <dbReference type="SAM" id="MobiDB-lite"/>
    </source>
</evidence>
<evidence type="ECO:0000313" key="3">
    <source>
        <dbReference type="EMBL" id="QUE52190.1"/>
    </source>
</evidence>
<dbReference type="AlphaFoldDB" id="A0A975J1A8"/>
<feature type="compositionally biased region" description="Polar residues" evidence="1">
    <location>
        <begin position="74"/>
        <end position="95"/>
    </location>
</feature>
<dbReference type="Proteomes" id="UP000676169">
    <property type="component" value="Chromosome"/>
</dbReference>
<dbReference type="KEGG" id="lamb:KBB96_04690"/>
<protein>
    <recommendedName>
        <fullName evidence="5">DUF4198 domain-containing protein</fullName>
    </recommendedName>
</protein>
<evidence type="ECO:0000313" key="4">
    <source>
        <dbReference type="Proteomes" id="UP000676169"/>
    </source>
</evidence>
<evidence type="ECO:0008006" key="5">
    <source>
        <dbReference type="Google" id="ProtNLM"/>
    </source>
</evidence>
<organism evidence="3 4">
    <name type="scientific">Luteolibacter ambystomatis</name>
    <dbReference type="NCBI Taxonomy" id="2824561"/>
    <lineage>
        <taxon>Bacteria</taxon>
        <taxon>Pseudomonadati</taxon>
        <taxon>Verrucomicrobiota</taxon>
        <taxon>Verrucomicrobiia</taxon>
        <taxon>Verrucomicrobiales</taxon>
        <taxon>Verrucomicrobiaceae</taxon>
        <taxon>Luteolibacter</taxon>
    </lineage>
</organism>